<dbReference type="InterPro" id="IPR036428">
    <property type="entry name" value="PCD_sf"/>
</dbReference>
<comment type="similarity">
    <text evidence="2 4">Belongs to the pterin-4-alpha-carbinolamine dehydratase family.</text>
</comment>
<evidence type="ECO:0000313" key="7">
    <source>
        <dbReference type="Proteomes" id="UP000177107"/>
    </source>
</evidence>
<dbReference type="Pfam" id="PF01329">
    <property type="entry name" value="Pterin_4a"/>
    <property type="match status" value="1"/>
</dbReference>
<dbReference type="GO" id="GO:0006729">
    <property type="term" value="P:tetrahydrobiopterin biosynthetic process"/>
    <property type="evidence" value="ECO:0007669"/>
    <property type="project" value="InterPro"/>
</dbReference>
<accession>A0A1F6E4Q1</accession>
<evidence type="ECO:0000313" key="6">
    <source>
        <dbReference type="EMBL" id="OGG68638.1"/>
    </source>
</evidence>
<dbReference type="GO" id="GO:0008124">
    <property type="term" value="F:4-alpha-hydroxytetrahydrobiopterin dehydratase activity"/>
    <property type="evidence" value="ECO:0007669"/>
    <property type="project" value="UniProtKB-UniRule"/>
</dbReference>
<comment type="catalytic activity">
    <reaction evidence="1 4">
        <text>(4aS,6R)-4a-hydroxy-L-erythro-5,6,7,8-tetrahydrobiopterin = (6R)-L-erythro-6,7-dihydrobiopterin + H2O</text>
        <dbReference type="Rhea" id="RHEA:11920"/>
        <dbReference type="ChEBI" id="CHEBI:15377"/>
        <dbReference type="ChEBI" id="CHEBI:15642"/>
        <dbReference type="ChEBI" id="CHEBI:43120"/>
        <dbReference type="EC" id="4.2.1.96"/>
    </reaction>
</comment>
<dbReference type="STRING" id="1798499.A3C95_00265"/>
<dbReference type="EMBL" id="MFLM01000006">
    <property type="protein sequence ID" value="OGG68638.1"/>
    <property type="molecule type" value="Genomic_DNA"/>
</dbReference>
<feature type="region of interest" description="Disordered" evidence="5">
    <location>
        <begin position="1"/>
        <end position="24"/>
    </location>
</feature>
<evidence type="ECO:0000256" key="5">
    <source>
        <dbReference type="SAM" id="MobiDB-lite"/>
    </source>
</evidence>
<dbReference type="CDD" id="cd00913">
    <property type="entry name" value="PCD_DCoH_subfamily_a"/>
    <property type="match status" value="1"/>
</dbReference>
<dbReference type="PANTHER" id="PTHR12599:SF0">
    <property type="entry name" value="PTERIN-4-ALPHA-CARBINOLAMINE DEHYDRATASE"/>
    <property type="match status" value="1"/>
</dbReference>
<dbReference type="InterPro" id="IPR001533">
    <property type="entry name" value="Pterin_deHydtase"/>
</dbReference>
<comment type="caution">
    <text evidence="6">The sequence shown here is derived from an EMBL/GenBank/DDBJ whole genome shotgun (WGS) entry which is preliminary data.</text>
</comment>
<proteinExistence type="inferred from homology"/>
<evidence type="ECO:0000256" key="2">
    <source>
        <dbReference type="ARBA" id="ARBA00006472"/>
    </source>
</evidence>
<protein>
    <recommendedName>
        <fullName evidence="4">Putative pterin-4-alpha-carbinolamine dehydratase</fullName>
        <shortName evidence="4">PHS</shortName>
        <ecNumber evidence="4">4.2.1.96</ecNumber>
    </recommendedName>
    <alternativeName>
        <fullName evidence="4">4-alpha-hydroxy-tetrahydropterin dehydratase</fullName>
    </alternativeName>
    <alternativeName>
        <fullName evidence="4">Pterin carbinolamine dehydratase</fullName>
        <shortName evidence="4">PCD</shortName>
    </alternativeName>
</protein>
<dbReference type="PANTHER" id="PTHR12599">
    <property type="entry name" value="PTERIN-4-ALPHA-CARBINOLAMINE DEHYDRATASE"/>
    <property type="match status" value="1"/>
</dbReference>
<dbReference type="Gene3D" id="3.30.1360.20">
    <property type="entry name" value="Transcriptional coactivator/pterin dehydratase"/>
    <property type="match status" value="1"/>
</dbReference>
<gene>
    <name evidence="6" type="ORF">A3C95_00265</name>
</gene>
<sequence length="111" mass="12498">MSELAKKRCAPCEGGTKPLPREEVEKYAPETPGWILNENAKSIGREFKFRNFMDAMEFVSQVADIAEGENHHPDIHIFYNRVKLELSTHAIKGLSENDFILAAKINALPSV</sequence>
<dbReference type="SUPFAM" id="SSF55248">
    <property type="entry name" value="PCD-like"/>
    <property type="match status" value="1"/>
</dbReference>
<evidence type="ECO:0000256" key="4">
    <source>
        <dbReference type="HAMAP-Rule" id="MF_00434"/>
    </source>
</evidence>
<dbReference type="NCBIfam" id="NF002017">
    <property type="entry name" value="PRK00823.1-2"/>
    <property type="match status" value="1"/>
</dbReference>
<dbReference type="EC" id="4.2.1.96" evidence="4"/>
<evidence type="ECO:0000256" key="1">
    <source>
        <dbReference type="ARBA" id="ARBA00001554"/>
    </source>
</evidence>
<reference evidence="6 7" key="1">
    <citation type="journal article" date="2016" name="Nat. Commun.">
        <title>Thousands of microbial genomes shed light on interconnected biogeochemical processes in an aquifer system.</title>
        <authorList>
            <person name="Anantharaman K."/>
            <person name="Brown C.T."/>
            <person name="Hug L.A."/>
            <person name="Sharon I."/>
            <person name="Castelle C.J."/>
            <person name="Probst A.J."/>
            <person name="Thomas B.C."/>
            <person name="Singh A."/>
            <person name="Wilkins M.J."/>
            <person name="Karaoz U."/>
            <person name="Brodie E.L."/>
            <person name="Williams K.H."/>
            <person name="Hubbard S.S."/>
            <person name="Banfield J.F."/>
        </authorList>
    </citation>
    <scope>NUCLEOTIDE SEQUENCE [LARGE SCALE GENOMIC DNA]</scope>
</reference>
<keyword evidence="3 4" id="KW-0456">Lyase</keyword>
<evidence type="ECO:0000256" key="3">
    <source>
        <dbReference type="ARBA" id="ARBA00023239"/>
    </source>
</evidence>
<organism evidence="6 7">
    <name type="scientific">Candidatus Kaiserbacteria bacterium RIFCSPHIGHO2_02_FULL_56_30</name>
    <dbReference type="NCBI Taxonomy" id="1798499"/>
    <lineage>
        <taxon>Bacteria</taxon>
        <taxon>Candidatus Kaiseribacteriota</taxon>
    </lineage>
</organism>
<dbReference type="AlphaFoldDB" id="A0A1F6E4Q1"/>
<dbReference type="Proteomes" id="UP000177107">
    <property type="component" value="Unassembled WGS sequence"/>
</dbReference>
<dbReference type="HAMAP" id="MF_00434">
    <property type="entry name" value="Pterin_4_alpha"/>
    <property type="match status" value="1"/>
</dbReference>
<name>A0A1F6E4Q1_9BACT</name>